<evidence type="ECO:0000313" key="3">
    <source>
        <dbReference type="Proteomes" id="UP000007962"/>
    </source>
</evidence>
<dbReference type="Gene3D" id="3.30.70.1880">
    <property type="entry name" value="Protein of unknown function DUF881"/>
    <property type="match status" value="1"/>
</dbReference>
<dbReference type="RefSeq" id="WP_015882598.1">
    <property type="nucleotide sequence ID" value="NC_012669.1"/>
</dbReference>
<dbReference type="PANTHER" id="PTHR37313:SF1">
    <property type="entry name" value="UPF0749 PROTEIN RV1823"/>
    <property type="match status" value="1"/>
</dbReference>
<dbReference type="Pfam" id="PF05949">
    <property type="entry name" value="DUF881"/>
    <property type="match status" value="1"/>
</dbReference>
<evidence type="ECO:0000313" key="2">
    <source>
        <dbReference type="EMBL" id="ACQ80358.1"/>
    </source>
</evidence>
<dbReference type="Proteomes" id="UP000007962">
    <property type="component" value="Chromosome"/>
</dbReference>
<dbReference type="GO" id="GO:0005886">
    <property type="term" value="C:plasma membrane"/>
    <property type="evidence" value="ECO:0007669"/>
    <property type="project" value="TreeGrafter"/>
</dbReference>
<gene>
    <name evidence="2" type="ordered locus">Bcav_2105</name>
</gene>
<dbReference type="eggNOG" id="COG3879">
    <property type="taxonomic scope" value="Bacteria"/>
</dbReference>
<protein>
    <recommendedName>
        <fullName evidence="4">Membrane associated protein</fullName>
    </recommendedName>
</protein>
<proteinExistence type="inferred from homology"/>
<evidence type="ECO:0008006" key="4">
    <source>
        <dbReference type="Google" id="ProtNLM"/>
    </source>
</evidence>
<dbReference type="KEGG" id="bcv:Bcav_2105"/>
<dbReference type="InterPro" id="IPR010273">
    <property type="entry name" value="DUF881"/>
</dbReference>
<dbReference type="PANTHER" id="PTHR37313">
    <property type="entry name" value="UPF0749 PROTEIN RV1825"/>
    <property type="match status" value="1"/>
</dbReference>
<name>C5C6F2_BEUC1</name>
<dbReference type="AlphaFoldDB" id="C5C6F2"/>
<organism evidence="2 3">
    <name type="scientific">Beutenbergia cavernae (strain ATCC BAA-8 / DSM 12333 / CCUG 43141 / JCM 11478 / NBRC 16432 / NCIMB 13614 / HKI 0122)</name>
    <dbReference type="NCBI Taxonomy" id="471853"/>
    <lineage>
        <taxon>Bacteria</taxon>
        <taxon>Bacillati</taxon>
        <taxon>Actinomycetota</taxon>
        <taxon>Actinomycetes</taxon>
        <taxon>Micrococcales</taxon>
        <taxon>Beutenbergiaceae</taxon>
        <taxon>Beutenbergia</taxon>
    </lineage>
</organism>
<dbReference type="EMBL" id="CP001618">
    <property type="protein sequence ID" value="ACQ80358.1"/>
    <property type="molecule type" value="Genomic_DNA"/>
</dbReference>
<sequence>MTLLVEVMEHPLDPAYEDAARRRVTGERERSRGLERALVGVLAVALGVGVVVAARDLRAPAEVTTEARTVLIEEIQTRSGENDVLAETNVDLAAEISDLQEAALERSDPQLVAQLQRLGVASGSSPVHGPGLVIGLTDSDRALAEPDEHPEERVQDADLQVVVNGLWAAGAEAITINGTRVTAISAIRTAGQAILVDLVPLSPPYEVAAIGNTQDLRTRLARTPAAGHLAVLRDQYGIGTSVTVHNDLRMSGASPASLSYAQPVGTTQGGDEQ</sequence>
<dbReference type="OrthoDB" id="3218134at2"/>
<comment type="similarity">
    <text evidence="1">Belongs to the UPF0749 family.</text>
</comment>
<reference evidence="2 3" key="1">
    <citation type="journal article" date="2009" name="Stand. Genomic Sci.">
        <title>Complete genome sequence of Beutenbergia cavernae type strain (HKI 0122).</title>
        <authorList>
            <person name="Land M."/>
            <person name="Pukall R."/>
            <person name="Abt B."/>
            <person name="Goker M."/>
            <person name="Rohde M."/>
            <person name="Glavina Del Rio T."/>
            <person name="Tice H."/>
            <person name="Copeland A."/>
            <person name="Cheng J.F."/>
            <person name="Lucas S."/>
            <person name="Chen F."/>
            <person name="Nolan M."/>
            <person name="Bruce D."/>
            <person name="Goodwin L."/>
            <person name="Pitluck S."/>
            <person name="Ivanova N."/>
            <person name="Mavromatis K."/>
            <person name="Ovchinnikova G."/>
            <person name="Pati A."/>
            <person name="Chen A."/>
            <person name="Palaniappan K."/>
            <person name="Hauser L."/>
            <person name="Chang Y.J."/>
            <person name="Jefferies C.C."/>
            <person name="Saunders E."/>
            <person name="Brettin T."/>
            <person name="Detter J.C."/>
            <person name="Han C."/>
            <person name="Chain P."/>
            <person name="Bristow J."/>
            <person name="Eisen J.A."/>
            <person name="Markowitz V."/>
            <person name="Hugenholtz P."/>
            <person name="Kyrpides N.C."/>
            <person name="Klenk H.P."/>
            <person name="Lapidus A."/>
        </authorList>
    </citation>
    <scope>NUCLEOTIDE SEQUENCE [LARGE SCALE GENOMIC DNA]</scope>
    <source>
        <strain evidence="3">ATCC BAA-8 / DSM 12333 / NBRC 16432</strain>
    </source>
</reference>
<accession>C5C6F2</accession>
<dbReference type="STRING" id="471853.Bcav_2105"/>
<evidence type="ECO:0000256" key="1">
    <source>
        <dbReference type="ARBA" id="ARBA00009108"/>
    </source>
</evidence>
<keyword evidence="3" id="KW-1185">Reference proteome</keyword>
<dbReference type="HOGENOM" id="CLU_040273_1_0_11"/>